<feature type="domain" description="Fibronectin type-III" evidence="2">
    <location>
        <begin position="390"/>
        <end position="491"/>
    </location>
</feature>
<sequence length="760" mass="84328">MGGICFMNKPLHKNNLAAIVALFIAMLTMPQLAHAKDYGLYVGGVKVTDKNCNNIKSNTIKAFRPSENHYVYYVPATNTLVLENVKIERTGGYNHCIQNYDCEGLTVKIRGYNNLRSKDSDAIRLKKSTTFVGEEFNGITPVLEAYSHHHEGVYMEDGVSLTIKDLKVKAFTTLGWGIRGTKRETLNIINSVILSTVGNNMASIAEVNEINLDNSSVEAWGESVSGIEFDNYLNLKEGNDLQKINVTGKCSITADDVAILFKGRGKIDGSGTLEVASKNKTAISLDYCYSKNKGETEIGELLLHNITVDIKGIYGIAGRIPEKHGALYINNIRGKIYGQYGTIREMNIFEMKECKITYPENVAFNNSENALCFSNGNIVSCTVYFAENVPPVPYGYIAGYPKATSTNSIEVKWYGAHDNYTDYDQLCYYVTWESSTSSGKSHERPYPKDITSYTIRNLEPNTRYEVNVWVVDEAGNLSSYGERYITTFAPLTKYNVYVAGVQVTSENCDDLSVIPGVRGTVKYDPQNVTLTLRNATIEPENAIGIIFGGDKDHNIELEGENHINMPSTLAIKNGQRRLDIVGPGSLDIDIMNSYDVSGIRTEGPLYFRGKCRVITTAPIEGRAPENTQAYPSFYFYDSYVSAKNNGTAAAIYSEIDDYSTNNIYLSGVKAYSKGREVEIVRARLDDDFHTPAVTFYNGTDICREVQIMDYATAIKNPIADNPAPAVKRGIYTLQGIRLSTEFSRLPAGVYIVDGKKVIKK</sequence>
<evidence type="ECO:0000313" key="4">
    <source>
        <dbReference type="Proteomes" id="UP000016023"/>
    </source>
</evidence>
<dbReference type="Gene3D" id="2.60.40.10">
    <property type="entry name" value="Immunoglobulins"/>
    <property type="match status" value="1"/>
</dbReference>
<feature type="chain" id="PRO_5003552637" description="Fibronectin type-III domain-containing protein" evidence="1">
    <location>
        <begin position="36"/>
        <end position="760"/>
    </location>
</feature>
<dbReference type="STRING" id="883158.HMPREF9140_01564"/>
<dbReference type="SUPFAM" id="SSF49265">
    <property type="entry name" value="Fibronectin type III"/>
    <property type="match status" value="1"/>
</dbReference>
<dbReference type="eggNOG" id="COG5492">
    <property type="taxonomic scope" value="Bacteria"/>
</dbReference>
<organism evidence="3 4">
    <name type="scientific">Prevotella micans F0438</name>
    <dbReference type="NCBI Taxonomy" id="883158"/>
    <lineage>
        <taxon>Bacteria</taxon>
        <taxon>Pseudomonadati</taxon>
        <taxon>Bacteroidota</taxon>
        <taxon>Bacteroidia</taxon>
        <taxon>Bacteroidales</taxon>
        <taxon>Prevotellaceae</taxon>
        <taxon>Prevotella</taxon>
    </lineage>
</organism>
<feature type="signal peptide" evidence="1">
    <location>
        <begin position="1"/>
        <end position="35"/>
    </location>
</feature>
<dbReference type="PROSITE" id="PS50853">
    <property type="entry name" value="FN3"/>
    <property type="match status" value="1"/>
</dbReference>
<gene>
    <name evidence="3" type="ORF">HMPREF9140_01564</name>
</gene>
<accession>H1Q3S6</accession>
<dbReference type="Proteomes" id="UP000016023">
    <property type="component" value="Unassembled WGS sequence"/>
</dbReference>
<dbReference type="Pfam" id="PF00041">
    <property type="entry name" value="fn3"/>
    <property type="match status" value="1"/>
</dbReference>
<evidence type="ECO:0000256" key="1">
    <source>
        <dbReference type="SAM" id="SignalP"/>
    </source>
</evidence>
<evidence type="ECO:0000313" key="3">
    <source>
        <dbReference type="EMBL" id="EHO68524.1"/>
    </source>
</evidence>
<comment type="caution">
    <text evidence="3">The sequence shown here is derived from an EMBL/GenBank/DDBJ whole genome shotgun (WGS) entry which is preliminary data.</text>
</comment>
<dbReference type="InterPro" id="IPR013783">
    <property type="entry name" value="Ig-like_fold"/>
</dbReference>
<keyword evidence="1" id="KW-0732">Signal</keyword>
<dbReference type="InterPro" id="IPR003961">
    <property type="entry name" value="FN3_dom"/>
</dbReference>
<evidence type="ECO:0000259" key="2">
    <source>
        <dbReference type="PROSITE" id="PS50853"/>
    </source>
</evidence>
<proteinExistence type="predicted"/>
<reference evidence="3 4" key="1">
    <citation type="submission" date="2011-12" db="EMBL/GenBank/DDBJ databases">
        <title>The Genome Sequence of Prevotella micans F0438.</title>
        <authorList>
            <consortium name="The Broad Institute Genome Sequencing Platform"/>
            <person name="Earl A."/>
            <person name="Ward D."/>
            <person name="Feldgarden M."/>
            <person name="Gevers D."/>
            <person name="Izard J."/>
            <person name="Baranova O.V."/>
            <person name="Blanton J.M."/>
            <person name="Wade W.G."/>
            <person name="Dewhirst F.E."/>
            <person name="Young S.K."/>
            <person name="Zeng Q."/>
            <person name="Gargeya S."/>
            <person name="Fitzgerald M."/>
            <person name="Haas B."/>
            <person name="Abouelleil A."/>
            <person name="Alvarado L."/>
            <person name="Arachchi H.M."/>
            <person name="Berlin A."/>
            <person name="Chapman S.B."/>
            <person name="Gearin G."/>
            <person name="Goldberg J."/>
            <person name="Griggs A."/>
            <person name="Gujja S."/>
            <person name="Hansen M."/>
            <person name="Heiman D."/>
            <person name="Howarth C."/>
            <person name="Larimer J."/>
            <person name="Lui A."/>
            <person name="MacDonald P.J.P."/>
            <person name="McCowen C."/>
            <person name="Montmayeur A."/>
            <person name="Murphy C."/>
            <person name="Neiman D."/>
            <person name="Pearson M."/>
            <person name="Priest M."/>
            <person name="Roberts A."/>
            <person name="Saif S."/>
            <person name="Shea T."/>
            <person name="Sisk P."/>
            <person name="Stolte C."/>
            <person name="Sykes S."/>
            <person name="Wortman J."/>
            <person name="Nusbaum C."/>
            <person name="Birren B."/>
        </authorList>
    </citation>
    <scope>NUCLEOTIDE SEQUENCE [LARGE SCALE GENOMIC DNA]</scope>
    <source>
        <strain evidence="3 4">F0438</strain>
    </source>
</reference>
<name>H1Q3S6_9BACT</name>
<dbReference type="AlphaFoldDB" id="H1Q3S6"/>
<dbReference type="SMART" id="SM00060">
    <property type="entry name" value="FN3"/>
    <property type="match status" value="1"/>
</dbReference>
<keyword evidence="4" id="KW-1185">Reference proteome</keyword>
<dbReference type="HOGENOM" id="CLU_026286_0_0_10"/>
<dbReference type="EMBL" id="AGWK01000042">
    <property type="protein sequence ID" value="EHO68524.1"/>
    <property type="molecule type" value="Genomic_DNA"/>
</dbReference>
<protein>
    <recommendedName>
        <fullName evidence="2">Fibronectin type-III domain-containing protein</fullName>
    </recommendedName>
</protein>
<dbReference type="PATRIC" id="fig|883158.3.peg.1565"/>
<dbReference type="InterPro" id="IPR036116">
    <property type="entry name" value="FN3_sf"/>
</dbReference>
<dbReference type="CDD" id="cd00063">
    <property type="entry name" value="FN3"/>
    <property type="match status" value="1"/>
</dbReference>